<feature type="compositionally biased region" description="Low complexity" evidence="1">
    <location>
        <begin position="673"/>
        <end position="695"/>
    </location>
</feature>
<feature type="compositionally biased region" description="Basic residues" evidence="1">
    <location>
        <begin position="939"/>
        <end position="950"/>
    </location>
</feature>
<evidence type="ECO:0000259" key="2">
    <source>
        <dbReference type="Pfam" id="PF09468"/>
    </source>
</evidence>
<feature type="region of interest" description="Disordered" evidence="1">
    <location>
        <begin position="840"/>
        <end position="872"/>
    </location>
</feature>
<accession>A0A9P7FXB1</accession>
<dbReference type="GO" id="GO:0005654">
    <property type="term" value="C:nucleoplasm"/>
    <property type="evidence" value="ECO:0007669"/>
    <property type="project" value="TreeGrafter"/>
</dbReference>
<dbReference type="Pfam" id="PF09468">
    <property type="entry name" value="RNase_H2-Ydr279"/>
    <property type="match status" value="1"/>
</dbReference>
<reference evidence="3" key="2">
    <citation type="submission" date="2021-10" db="EMBL/GenBank/DDBJ databases">
        <title>Phylogenomics reveals ancestral predisposition of the termite-cultivated fungus Termitomyces towards a domesticated lifestyle.</title>
        <authorList>
            <person name="Auxier B."/>
            <person name="Grum-Grzhimaylo A."/>
            <person name="Cardenas M.E."/>
            <person name="Lodge J.D."/>
            <person name="Laessoe T."/>
            <person name="Pedersen O."/>
            <person name="Smith M.E."/>
            <person name="Kuyper T.W."/>
            <person name="Franco-Molano E.A."/>
            <person name="Baroni T.J."/>
            <person name="Aanen D.K."/>
        </authorList>
    </citation>
    <scope>NUCLEOTIDE SEQUENCE</scope>
    <source>
        <strain evidence="3">D49</strain>
    </source>
</reference>
<sequence>SDGTTGNFRPIDDIIEDASLKLETSGEADDAPVTRQDIIRFAALKCAKRAIRHICDVKEITPEIVVYRLSHPKVLEYLRGKIARLSSADALEVSRTVIRSLARDGLMEDGKEALLQAGRTRAACDLTSHYLSPDLRQSLISSYNFTHLDEYLKKINIEVLTTTVDKKSGKEPLFKHYIYACLSSTGITLVMSLNTKTYAEKAVQATLCEEITALSTSFKPFLHFPNALGLVSDNLIEQSAAFPSENQTMILDVAYTYPDRPPQLGPSRSPRRMYKHPQLPYHRPSHGKIQEQRAVSFPEERSRQTSAGYVSVMTGPESLRVVSLPSIATQSVTGSPTVTEVNSSLEYLETSVDTSYRSSRTGSVYLRIRNFPSDMPKTPSPPSSPESIFIIGDDPCLSKAFLSRDGRSPNSAYDTDDDAGDGSLGPALPRGLFQHYMGLCRYLMPVARRQCGAEGTIIEDADLPRMIWGLDLDDSYATSTHNTPSIHGAKAPPSTLDRRTMASASKSTFQGQVQPEPLLNPVCTPEIPALKVKVGPTTELKRVPTNLPGIQDSRADYARNQYVWNDAPILIHGLPKRSEHEYRTKGHPNSVLPSPTLGHHHQPSDLKSSAPAFVTNTSVYLPQAVLNSHPRIFVEPRPGSQITPERRLSAIEIAKRYRKEQQQNMLPTPPSSSSPLWSSKFSNHTPEQPQTQQLPEQYYTSRSFEALSRRDFAEELHQIEAAKRELSNIIGLPGVPSSDLHLNFNSPVNTTDSRTRIPGPISAHHDFDSYSVPPSVIDMSTILKQHSAVSRSKLSDSCETVRIPTEVSVTTPAILPQARNPPRQRLQSIPMARLIQRRLSSVVEEDVNDSSSKSDGSPPPTANSPSLEEHVPTTTSAGMTFSMNDELTVRKRQCGKAIFVKGTTGGASPLNGRIVKLKEDAEKENISITSKGTKIGKTTPRKKWRPRKKTTVTATS</sequence>
<proteinExistence type="predicted"/>
<dbReference type="AlphaFoldDB" id="A0A9P7FXB1"/>
<protein>
    <recommendedName>
        <fullName evidence="2">Ribonuclease H2 subunit B wHTH domain-containing protein</fullName>
    </recommendedName>
</protein>
<keyword evidence="4" id="KW-1185">Reference proteome</keyword>
<dbReference type="InterPro" id="IPR019024">
    <property type="entry name" value="RNase_H2_suB_wHTH"/>
</dbReference>
<dbReference type="OrthoDB" id="29098at2759"/>
<feature type="region of interest" description="Disordered" evidence="1">
    <location>
        <begin position="920"/>
        <end position="956"/>
    </location>
</feature>
<dbReference type="InterPro" id="IPR040456">
    <property type="entry name" value="RNase_H2_suB"/>
</dbReference>
<evidence type="ECO:0000256" key="1">
    <source>
        <dbReference type="SAM" id="MobiDB-lite"/>
    </source>
</evidence>
<dbReference type="PANTHER" id="PTHR13383">
    <property type="entry name" value="RIBONUCLEASE H2 SUBUNIT B"/>
    <property type="match status" value="1"/>
</dbReference>
<gene>
    <name evidence="3" type="ORF">H0H81_009189</name>
</gene>
<dbReference type="GO" id="GO:0032299">
    <property type="term" value="C:ribonuclease H2 complex"/>
    <property type="evidence" value="ECO:0007669"/>
    <property type="project" value="InterPro"/>
</dbReference>
<evidence type="ECO:0000313" key="4">
    <source>
        <dbReference type="Proteomes" id="UP000717328"/>
    </source>
</evidence>
<comment type="caution">
    <text evidence="3">The sequence shown here is derived from an EMBL/GenBank/DDBJ whole genome shotgun (WGS) entry which is preliminary data.</text>
</comment>
<feature type="region of interest" description="Disordered" evidence="1">
    <location>
        <begin position="659"/>
        <end position="695"/>
    </location>
</feature>
<evidence type="ECO:0000313" key="3">
    <source>
        <dbReference type="EMBL" id="KAG5638886.1"/>
    </source>
</evidence>
<feature type="non-terminal residue" evidence="3">
    <location>
        <position position="956"/>
    </location>
</feature>
<reference evidence="3" key="1">
    <citation type="submission" date="2021-02" db="EMBL/GenBank/DDBJ databases">
        <authorList>
            <person name="Nieuwenhuis M."/>
            <person name="Van De Peppel L.J.J."/>
        </authorList>
    </citation>
    <scope>NUCLEOTIDE SEQUENCE</scope>
    <source>
        <strain evidence="3">D49</strain>
    </source>
</reference>
<feature type="region of interest" description="Disordered" evidence="1">
    <location>
        <begin position="261"/>
        <end position="289"/>
    </location>
</feature>
<organism evidence="3 4">
    <name type="scientific">Sphagnurus paluster</name>
    <dbReference type="NCBI Taxonomy" id="117069"/>
    <lineage>
        <taxon>Eukaryota</taxon>
        <taxon>Fungi</taxon>
        <taxon>Dikarya</taxon>
        <taxon>Basidiomycota</taxon>
        <taxon>Agaricomycotina</taxon>
        <taxon>Agaricomycetes</taxon>
        <taxon>Agaricomycetidae</taxon>
        <taxon>Agaricales</taxon>
        <taxon>Tricholomatineae</taxon>
        <taxon>Lyophyllaceae</taxon>
        <taxon>Sphagnurus</taxon>
    </lineage>
</organism>
<feature type="domain" description="Ribonuclease H2 subunit B wHTH" evidence="2">
    <location>
        <begin position="5"/>
        <end position="139"/>
    </location>
</feature>
<dbReference type="Gene3D" id="1.10.20.120">
    <property type="match status" value="1"/>
</dbReference>
<dbReference type="Proteomes" id="UP000717328">
    <property type="component" value="Unassembled WGS sequence"/>
</dbReference>
<feature type="region of interest" description="Disordered" evidence="1">
    <location>
        <begin position="578"/>
        <end position="606"/>
    </location>
</feature>
<feature type="compositionally biased region" description="Low complexity" evidence="1">
    <location>
        <begin position="926"/>
        <end position="938"/>
    </location>
</feature>
<dbReference type="PANTHER" id="PTHR13383:SF11">
    <property type="entry name" value="RIBONUCLEASE H2 SUBUNIT B"/>
    <property type="match status" value="1"/>
</dbReference>
<dbReference type="EMBL" id="JABCKI010005740">
    <property type="protein sequence ID" value="KAG5638886.1"/>
    <property type="molecule type" value="Genomic_DNA"/>
</dbReference>
<dbReference type="GO" id="GO:0006401">
    <property type="term" value="P:RNA catabolic process"/>
    <property type="evidence" value="ECO:0007669"/>
    <property type="project" value="TreeGrafter"/>
</dbReference>
<name>A0A9P7FXB1_9AGAR</name>